<dbReference type="HOGENOM" id="CLU_065395_1_0_1"/>
<feature type="transmembrane region" description="Helical" evidence="6">
    <location>
        <begin position="94"/>
        <end position="112"/>
    </location>
</feature>
<sequence>MIPVWPWVAFLNNPVRFWIYYGFVIGGFVFALITLITQLIKPAPYGRFGNNDNNPNNWGPVIPQRLGHTISDALPCVVEFLLVYFLYGRNQYHYTNLVFMILWQLHYIHRGLIHPWIMRYSSKTTPLGDPRFIIGILLFIIGFIINRYADLKLRNLRRENQGYVIPSGGLFNYISCPNYFGEMIEWMGWAVGTFSLGGLAWFCFCCATFIPRARHNHRWYKERFADYPSQRKALIPFIY</sequence>
<accession>B3S195</accession>
<dbReference type="GO" id="GO:0006629">
    <property type="term" value="P:lipid metabolic process"/>
    <property type="evidence" value="ECO:0007669"/>
    <property type="project" value="InterPro"/>
</dbReference>
<dbReference type="GO" id="GO:0016627">
    <property type="term" value="F:oxidoreductase activity, acting on the CH-CH group of donors"/>
    <property type="evidence" value="ECO:0007669"/>
    <property type="project" value="InterPro"/>
</dbReference>
<reference evidence="8" key="1">
    <citation type="journal article" date="2008" name="Nature">
        <title>The Trichoplax genome and the nature of placozoans.</title>
        <authorList>
            <person name="Srivastava M."/>
            <person name="Begovic E."/>
            <person name="Chapman J."/>
            <person name="Putnam N.H."/>
            <person name="Hellsten U."/>
            <person name="Kawashima T."/>
            <person name="Kuo A."/>
            <person name="Mitros T."/>
            <person name="Salamov A."/>
            <person name="Carpenter M.L."/>
            <person name="Signorovitch A.Y."/>
            <person name="Moreno M.A."/>
            <person name="Kamm K."/>
            <person name="Grimwood J."/>
            <person name="Schmutz J."/>
            <person name="Shapiro H."/>
            <person name="Grigoriev I.V."/>
            <person name="Buss L.W."/>
            <person name="Schierwater B."/>
            <person name="Dellaporta S.L."/>
            <person name="Rokhsar D.S."/>
        </authorList>
    </citation>
    <scope>NUCLEOTIDE SEQUENCE [LARGE SCALE GENOMIC DNA]</scope>
    <source>
        <strain evidence="8">Grell-BS-1999</strain>
    </source>
</reference>
<dbReference type="Gene3D" id="1.20.120.1630">
    <property type="match status" value="1"/>
</dbReference>
<dbReference type="KEGG" id="tad:TRIADDRAFT_58245"/>
<keyword evidence="3 6" id="KW-0812">Transmembrane</keyword>
<comment type="subcellular location">
    <subcellularLocation>
        <location evidence="1">Membrane</location>
        <topology evidence="1">Multi-pass membrane protein</topology>
    </subcellularLocation>
</comment>
<dbReference type="OMA" id="YELVSCP"/>
<feature type="transmembrane region" description="Helical" evidence="6">
    <location>
        <begin position="18"/>
        <end position="40"/>
    </location>
</feature>
<feature type="domain" description="3-oxo-5-alpha-steroid 4-dehydrogenase C-terminal" evidence="7">
    <location>
        <begin position="105"/>
        <end position="239"/>
    </location>
</feature>
<dbReference type="GO" id="GO:0016020">
    <property type="term" value="C:membrane"/>
    <property type="evidence" value="ECO:0007669"/>
    <property type="project" value="UniProtKB-SubCell"/>
</dbReference>
<organism evidence="8 9">
    <name type="scientific">Trichoplax adhaerens</name>
    <name type="common">Trichoplax reptans</name>
    <dbReference type="NCBI Taxonomy" id="10228"/>
    <lineage>
        <taxon>Eukaryota</taxon>
        <taxon>Metazoa</taxon>
        <taxon>Placozoa</taxon>
        <taxon>Uniplacotomia</taxon>
        <taxon>Trichoplacea</taxon>
        <taxon>Trichoplacidae</taxon>
        <taxon>Trichoplax</taxon>
    </lineage>
</organism>
<feature type="transmembrane region" description="Helical" evidence="6">
    <location>
        <begin position="161"/>
        <end position="180"/>
    </location>
</feature>
<dbReference type="InterPro" id="IPR039357">
    <property type="entry name" value="SRD5A/TECR"/>
</dbReference>
<dbReference type="Proteomes" id="UP000009022">
    <property type="component" value="Unassembled WGS sequence"/>
</dbReference>
<dbReference type="PANTHER" id="PTHR10556:SF43">
    <property type="entry name" value="STEROID 5-ALPHA-REDUCTASE DET2"/>
    <property type="match status" value="1"/>
</dbReference>
<evidence type="ECO:0000256" key="2">
    <source>
        <dbReference type="ARBA" id="ARBA00007742"/>
    </source>
</evidence>
<evidence type="ECO:0000259" key="7">
    <source>
        <dbReference type="Pfam" id="PF02544"/>
    </source>
</evidence>
<dbReference type="CTD" id="6755647"/>
<dbReference type="InterPro" id="IPR001104">
    <property type="entry name" value="3-oxo-5_a-steroid_4-DH_C"/>
</dbReference>
<keyword evidence="9" id="KW-1185">Reference proteome</keyword>
<dbReference type="FunFam" id="1.20.120.1630:FF:000029">
    <property type="entry name" value="Predicted protein"/>
    <property type="match status" value="1"/>
</dbReference>
<evidence type="ECO:0000256" key="4">
    <source>
        <dbReference type="ARBA" id="ARBA00022989"/>
    </source>
</evidence>
<proteinExistence type="inferred from homology"/>
<feature type="transmembrane region" description="Helical" evidence="6">
    <location>
        <begin position="66"/>
        <end position="87"/>
    </location>
</feature>
<protein>
    <recommendedName>
        <fullName evidence="7">3-oxo-5-alpha-steroid 4-dehydrogenase C-terminal domain-containing protein</fullName>
    </recommendedName>
</protein>
<keyword evidence="5 6" id="KW-0472">Membrane</keyword>
<evidence type="ECO:0000256" key="5">
    <source>
        <dbReference type="ARBA" id="ARBA00023136"/>
    </source>
</evidence>
<dbReference type="PhylomeDB" id="B3S195"/>
<dbReference type="GeneID" id="6755647"/>
<name>B3S195_TRIAD</name>
<evidence type="ECO:0000256" key="6">
    <source>
        <dbReference type="SAM" id="Phobius"/>
    </source>
</evidence>
<evidence type="ECO:0000256" key="1">
    <source>
        <dbReference type="ARBA" id="ARBA00004141"/>
    </source>
</evidence>
<feature type="transmembrane region" description="Helical" evidence="6">
    <location>
        <begin position="186"/>
        <end position="210"/>
    </location>
</feature>
<comment type="similarity">
    <text evidence="2">Belongs to the steroid 5-alpha reductase family.</text>
</comment>
<dbReference type="RefSeq" id="XP_002114112.1">
    <property type="nucleotide sequence ID" value="XM_002114076.1"/>
</dbReference>
<dbReference type="Pfam" id="PF02544">
    <property type="entry name" value="Steroid_dh"/>
    <property type="match status" value="1"/>
</dbReference>
<evidence type="ECO:0000313" key="8">
    <source>
        <dbReference type="EMBL" id="EDV23202.1"/>
    </source>
</evidence>
<dbReference type="InParanoid" id="B3S195"/>
<dbReference type="STRING" id="10228.B3S195"/>
<gene>
    <name evidence="8" type="ORF">TRIADDRAFT_58245</name>
</gene>
<dbReference type="eggNOG" id="KOG1638">
    <property type="taxonomic scope" value="Eukaryota"/>
</dbReference>
<dbReference type="GO" id="GO:0016491">
    <property type="term" value="F:oxidoreductase activity"/>
    <property type="evidence" value="ECO:0000318"/>
    <property type="project" value="GO_Central"/>
</dbReference>
<evidence type="ECO:0000313" key="9">
    <source>
        <dbReference type="Proteomes" id="UP000009022"/>
    </source>
</evidence>
<dbReference type="PANTHER" id="PTHR10556">
    <property type="entry name" value="3-OXO-5-ALPHA-STEROID 4-DEHYDROGENASE"/>
    <property type="match status" value="1"/>
</dbReference>
<dbReference type="EMBL" id="DS985247">
    <property type="protein sequence ID" value="EDV23202.1"/>
    <property type="molecule type" value="Genomic_DNA"/>
</dbReference>
<dbReference type="PROSITE" id="PS50244">
    <property type="entry name" value="S5A_REDUCTASE"/>
    <property type="match status" value="1"/>
</dbReference>
<evidence type="ECO:0000256" key="3">
    <source>
        <dbReference type="ARBA" id="ARBA00022692"/>
    </source>
</evidence>
<dbReference type="AlphaFoldDB" id="B3S195"/>
<feature type="transmembrane region" description="Helical" evidence="6">
    <location>
        <begin position="132"/>
        <end position="149"/>
    </location>
</feature>
<dbReference type="OrthoDB" id="5788137at2759"/>
<keyword evidence="4 6" id="KW-1133">Transmembrane helix</keyword>